<sequence length="109" mass="11897">MTDPHSPPTSGQLDAAKPHSAMPPDDLPESRAIRFHFRGDHDLIECWVSWEALERLEGGPADSSSDRLARFEQHRPRIEAAALRKIGRAGGAGAPLRIDAEDILNAPQA</sequence>
<evidence type="ECO:0000313" key="2">
    <source>
        <dbReference type="EMBL" id="MBS9476266.1"/>
    </source>
</evidence>
<comment type="caution">
    <text evidence="2">The sequence shown here is derived from an EMBL/GenBank/DDBJ whole genome shotgun (WGS) entry which is preliminary data.</text>
</comment>
<organism evidence="2 3">
    <name type="scientific">Ancylobacter radicis</name>
    <dbReference type="NCBI Taxonomy" id="2836179"/>
    <lineage>
        <taxon>Bacteria</taxon>
        <taxon>Pseudomonadati</taxon>
        <taxon>Pseudomonadota</taxon>
        <taxon>Alphaproteobacteria</taxon>
        <taxon>Hyphomicrobiales</taxon>
        <taxon>Xanthobacteraceae</taxon>
        <taxon>Ancylobacter</taxon>
    </lineage>
</organism>
<feature type="region of interest" description="Disordered" evidence="1">
    <location>
        <begin position="1"/>
        <end position="28"/>
    </location>
</feature>
<proteinExistence type="predicted"/>
<evidence type="ECO:0000313" key="3">
    <source>
        <dbReference type="Proteomes" id="UP001166585"/>
    </source>
</evidence>
<dbReference type="Gene3D" id="3.30.160.140">
    <property type="entry name" value="Shew3726-like"/>
    <property type="match status" value="1"/>
</dbReference>
<dbReference type="EMBL" id="JAHCQH010000014">
    <property type="protein sequence ID" value="MBS9476266.1"/>
    <property type="molecule type" value="Genomic_DNA"/>
</dbReference>
<accession>A0ABS5R5V2</accession>
<dbReference type="SUPFAM" id="SSF160272">
    <property type="entry name" value="Shew3726-like"/>
    <property type="match status" value="1"/>
</dbReference>
<protein>
    <submittedName>
        <fullName evidence="2">DUF1488 domain-containing protein</fullName>
    </submittedName>
</protein>
<dbReference type="InterPro" id="IPR036692">
    <property type="entry name" value="Shew3726-like_sf"/>
</dbReference>
<keyword evidence="3" id="KW-1185">Reference proteome</keyword>
<evidence type="ECO:0000256" key="1">
    <source>
        <dbReference type="SAM" id="MobiDB-lite"/>
    </source>
</evidence>
<dbReference type="InterPro" id="IPR009962">
    <property type="entry name" value="DUF1488"/>
</dbReference>
<gene>
    <name evidence="2" type="ORF">KIP89_04010</name>
</gene>
<reference evidence="2" key="1">
    <citation type="submission" date="2021-05" db="EMBL/GenBank/DDBJ databases">
        <authorList>
            <person name="Sun Q."/>
            <person name="Inoue M."/>
        </authorList>
    </citation>
    <scope>NUCLEOTIDE SEQUENCE</scope>
    <source>
        <strain evidence="2">VKM B-3255</strain>
    </source>
</reference>
<dbReference type="Pfam" id="PF07369">
    <property type="entry name" value="DUF1488"/>
    <property type="match status" value="1"/>
</dbReference>
<dbReference type="Proteomes" id="UP001166585">
    <property type="component" value="Unassembled WGS sequence"/>
</dbReference>
<name>A0ABS5R5V2_9HYPH</name>